<evidence type="ECO:0008006" key="3">
    <source>
        <dbReference type="Google" id="ProtNLM"/>
    </source>
</evidence>
<evidence type="ECO:0000313" key="1">
    <source>
        <dbReference type="EMBL" id="RWA20895.1"/>
    </source>
</evidence>
<name>A0A439DVB8_9MYCO</name>
<organism evidence="1 2">
    <name type="scientific">Mycolicibacterium elephantis DSM 44368</name>
    <dbReference type="NCBI Taxonomy" id="1335622"/>
    <lineage>
        <taxon>Bacteria</taxon>
        <taxon>Bacillati</taxon>
        <taxon>Actinomycetota</taxon>
        <taxon>Actinomycetes</taxon>
        <taxon>Mycobacteriales</taxon>
        <taxon>Mycobacteriaceae</taxon>
        <taxon>Mycolicibacterium</taxon>
    </lineage>
</organism>
<keyword evidence="2" id="KW-1185">Reference proteome</keyword>
<dbReference type="PANTHER" id="PTHR38733:SF1">
    <property type="entry name" value="TYPE IV METHYL-DIRECTED RESTRICTION ENZYME ECOKMCRBC"/>
    <property type="match status" value="1"/>
</dbReference>
<dbReference type="InterPro" id="IPR019292">
    <property type="entry name" value="McrC"/>
</dbReference>
<dbReference type="PANTHER" id="PTHR38733">
    <property type="entry name" value="PROTEIN MCRC"/>
    <property type="match status" value="1"/>
</dbReference>
<dbReference type="Proteomes" id="UP000287177">
    <property type="component" value="Unassembled WGS sequence"/>
</dbReference>
<proteinExistence type="predicted"/>
<dbReference type="Pfam" id="PF10117">
    <property type="entry name" value="McrBC"/>
    <property type="match status" value="1"/>
</dbReference>
<dbReference type="AlphaFoldDB" id="A0A439DVB8"/>
<evidence type="ECO:0000313" key="2">
    <source>
        <dbReference type="Proteomes" id="UP000287177"/>
    </source>
</evidence>
<comment type="caution">
    <text evidence="1">The sequence shown here is derived from an EMBL/GenBank/DDBJ whole genome shotgun (WGS) entry which is preliminary data.</text>
</comment>
<sequence>MLEYTSGVRLLAHLPVERDQPSEGRDLFDLIVMLLAKETRVLVHEGLIRDYRPVNDSLDVMRGQLRLREQYFRRYGALHLLECRFDEYDGDIPENQLLAAALAVARSRVQDPHIRTETQLATHWLEGVCTAPNRNADWYRRRITYGRRNDRYRPAHELAYLVLQGLAFADLFDSSSRRMTTFMLNMNAIFEQFVSQLVEESLADTVFRVDRLRPQHSAVIVDDATDKTYSRIRPDIVIVDTIRSRTIPIDVKYKLYDLKKFSAADIYQLFLYAYALGADAIERIAGLIYPQSSAPQNRG</sequence>
<dbReference type="EMBL" id="ATDN01000012">
    <property type="protein sequence ID" value="RWA20895.1"/>
    <property type="molecule type" value="Genomic_DNA"/>
</dbReference>
<reference evidence="1 2" key="1">
    <citation type="submission" date="2013-06" db="EMBL/GenBank/DDBJ databases">
        <title>The draft sequence of the Mycobacterium elephantis genome.</title>
        <authorList>
            <person name="Pettersson F.B."/>
            <person name="Das S."/>
            <person name="Dasgupta S."/>
            <person name="Bhattacharya A."/>
            <person name="Kirsebom L.A."/>
        </authorList>
    </citation>
    <scope>NUCLEOTIDE SEQUENCE [LARGE SCALE GENOMIC DNA]</scope>
    <source>
        <strain evidence="1 2">DSM 44368</strain>
    </source>
</reference>
<gene>
    <name evidence="1" type="ORF">MELE44368_02780</name>
</gene>
<protein>
    <recommendedName>
        <fullName evidence="3">McrBC 5-methylcytosine restriction system component</fullName>
    </recommendedName>
</protein>
<accession>A0A439DVB8</accession>